<dbReference type="Proteomes" id="UP000037122">
    <property type="component" value="Unassembled WGS sequence"/>
</dbReference>
<gene>
    <name evidence="1" type="ORF">QG37_04090</name>
</gene>
<comment type="caution">
    <text evidence="1">The sequence shown here is derived from an EMBL/GenBank/DDBJ whole genome shotgun (WGS) entry which is preliminary data.</text>
</comment>
<protein>
    <submittedName>
        <fullName evidence="1">Uncharacterized protein</fullName>
    </submittedName>
</protein>
<accession>A0A0L0NYI6</accession>
<sequence length="110" mass="12765">MIFSFSNSDMETDATLCLKRNKKVSGQRFSKYPLLQKKMYQDKDSCNISLFQIIWCQLAAFRLLHFSKHLPHGRTASYGTFPMHIIKHDNSIHFMGRKNVNPKEETAVGL</sequence>
<name>A0A0L0NYI6_CANAR</name>
<dbReference type="AlphaFoldDB" id="A0A0L0NYI6"/>
<dbReference type="VEuPathDB" id="FungiDB:QG37_04090"/>
<organism evidence="1 2">
    <name type="scientific">Candidozyma auris</name>
    <name type="common">Yeast</name>
    <name type="synonym">Candida auris</name>
    <dbReference type="NCBI Taxonomy" id="498019"/>
    <lineage>
        <taxon>Eukaryota</taxon>
        <taxon>Fungi</taxon>
        <taxon>Dikarya</taxon>
        <taxon>Ascomycota</taxon>
        <taxon>Saccharomycotina</taxon>
        <taxon>Pichiomycetes</taxon>
        <taxon>Metschnikowiaceae</taxon>
        <taxon>Candidozyma</taxon>
    </lineage>
</organism>
<dbReference type="EMBL" id="LGST01000027">
    <property type="protein sequence ID" value="KND99028.1"/>
    <property type="molecule type" value="Genomic_DNA"/>
</dbReference>
<reference evidence="2" key="1">
    <citation type="journal article" date="2015" name="BMC Genomics">
        <title>Draft genome of a commonly misdiagnosed multidrug resistant pathogen Candida auris.</title>
        <authorList>
            <person name="Chatterjee S."/>
            <person name="Alampalli S.V."/>
            <person name="Nageshan R.K."/>
            <person name="Chettiar S.T."/>
            <person name="Joshi S."/>
            <person name="Tatu U.S."/>
        </authorList>
    </citation>
    <scope>NUCLEOTIDE SEQUENCE [LARGE SCALE GENOMIC DNA]</scope>
    <source>
        <strain evidence="2">6684</strain>
    </source>
</reference>
<evidence type="ECO:0000313" key="2">
    <source>
        <dbReference type="Proteomes" id="UP000037122"/>
    </source>
</evidence>
<proteinExistence type="predicted"/>
<evidence type="ECO:0000313" key="1">
    <source>
        <dbReference type="EMBL" id="KND99028.1"/>
    </source>
</evidence>